<proteinExistence type="inferred from homology"/>
<protein>
    <submittedName>
        <fullName evidence="4">UDP-N-acetylglucosamine 4,6-dehydratase (Inverting)</fullName>
        <ecNumber evidence="4">4.2.1.115</ecNumber>
    </submittedName>
</protein>
<feature type="region of interest" description="Disordered" evidence="2">
    <location>
        <begin position="359"/>
        <end position="385"/>
    </location>
</feature>
<feature type="compositionally biased region" description="Low complexity" evidence="2">
    <location>
        <begin position="363"/>
        <end position="373"/>
    </location>
</feature>
<evidence type="ECO:0000313" key="5">
    <source>
        <dbReference type="Proteomes" id="UP001596492"/>
    </source>
</evidence>
<dbReference type="InterPro" id="IPR020025">
    <property type="entry name" value="PseB"/>
</dbReference>
<dbReference type="PANTHER" id="PTHR43318">
    <property type="entry name" value="UDP-N-ACETYLGLUCOSAMINE 4,6-DEHYDRATASE"/>
    <property type="match status" value="1"/>
</dbReference>
<sequence>MTKSFFRDFMDPAPNLDGKTILVTGGTGSFGKEFVKIVSQRWSPKKLIVFSRDELKQYEMAQQFPQADYPFMRYFIGDVRDQARLEMAMRGVDYVIHAAALKHVPIAEYNPMECIRTNVFGAENVVNASIKAGVKTVVALSTDKAANPINLYGASKLAADKVFVAANNLSGADGTKFSVVRYGNVLGSRGSVVPFFRKLISEGVDHLPITDQRMTRFWITLEQGVNFVLSSLEQTHGGEIFVPKIPSSTIGTLASAIAPEMPQKEVGIRPGEKLHEIMVPEDDGRSTVEIADRYVILPAGHTRRFSDWADKGATPVSEGFAYSSDQNDEVLDEMSVLEMLSLTFPGESLKTMATTMRRRDGDAPAPLADTDLAVTTPKRKARKRS</sequence>
<dbReference type="InterPro" id="IPR051203">
    <property type="entry name" value="Polysaccharide_Synthase-Rel"/>
</dbReference>
<dbReference type="Pfam" id="PF02719">
    <property type="entry name" value="Polysacc_synt_2"/>
    <property type="match status" value="1"/>
</dbReference>
<comment type="caution">
    <text evidence="4">The sequence shown here is derived from an EMBL/GenBank/DDBJ whole genome shotgun (WGS) entry which is preliminary data.</text>
</comment>
<dbReference type="Gene3D" id="3.40.50.720">
    <property type="entry name" value="NAD(P)-binding Rossmann-like Domain"/>
    <property type="match status" value="1"/>
</dbReference>
<dbReference type="RefSeq" id="WP_382167342.1">
    <property type="nucleotide sequence ID" value="NZ_JBHTBR010000005.1"/>
</dbReference>
<accession>A0ABW2IM54</accession>
<dbReference type="GO" id="GO:0016829">
    <property type="term" value="F:lyase activity"/>
    <property type="evidence" value="ECO:0007669"/>
    <property type="project" value="UniProtKB-KW"/>
</dbReference>
<evidence type="ECO:0000313" key="4">
    <source>
        <dbReference type="EMBL" id="MFC7292102.1"/>
    </source>
</evidence>
<keyword evidence="5" id="KW-1185">Reference proteome</keyword>
<reference evidence="5" key="1">
    <citation type="journal article" date="2019" name="Int. J. Syst. Evol. Microbiol.">
        <title>The Global Catalogue of Microorganisms (GCM) 10K type strain sequencing project: providing services to taxonomists for standard genome sequencing and annotation.</title>
        <authorList>
            <consortium name="The Broad Institute Genomics Platform"/>
            <consortium name="The Broad Institute Genome Sequencing Center for Infectious Disease"/>
            <person name="Wu L."/>
            <person name="Ma J."/>
        </authorList>
    </citation>
    <scope>NUCLEOTIDE SEQUENCE [LARGE SCALE GENOMIC DNA]</scope>
    <source>
        <strain evidence="5">CCUG 51308</strain>
    </source>
</reference>
<evidence type="ECO:0000256" key="1">
    <source>
        <dbReference type="ARBA" id="ARBA00007430"/>
    </source>
</evidence>
<dbReference type="PANTHER" id="PTHR43318:SF2">
    <property type="entry name" value="UDP-N-ACETYLGLUCOSAMINE 4,6-DEHYDRATASE (INVERTING)"/>
    <property type="match status" value="1"/>
</dbReference>
<feature type="domain" description="Polysaccharide biosynthesis protein CapD-like" evidence="3">
    <location>
        <begin position="21"/>
        <end position="296"/>
    </location>
</feature>
<dbReference type="Proteomes" id="UP001596492">
    <property type="component" value="Unassembled WGS sequence"/>
</dbReference>
<evidence type="ECO:0000256" key="2">
    <source>
        <dbReference type="SAM" id="MobiDB-lite"/>
    </source>
</evidence>
<dbReference type="SUPFAM" id="SSF51735">
    <property type="entry name" value="NAD(P)-binding Rossmann-fold domains"/>
    <property type="match status" value="1"/>
</dbReference>
<dbReference type="EMBL" id="JBHTBR010000005">
    <property type="protein sequence ID" value="MFC7292102.1"/>
    <property type="molecule type" value="Genomic_DNA"/>
</dbReference>
<dbReference type="CDD" id="cd05237">
    <property type="entry name" value="UDP_invert_4-6DH_SDR_e"/>
    <property type="match status" value="1"/>
</dbReference>
<dbReference type="EC" id="4.2.1.115" evidence="4"/>
<evidence type="ECO:0000259" key="3">
    <source>
        <dbReference type="Pfam" id="PF02719"/>
    </source>
</evidence>
<keyword evidence="4" id="KW-0456">Lyase</keyword>
<dbReference type="InterPro" id="IPR003869">
    <property type="entry name" value="Polysac_CapD-like"/>
</dbReference>
<dbReference type="NCBIfam" id="TIGR03589">
    <property type="entry name" value="PseB"/>
    <property type="match status" value="1"/>
</dbReference>
<name>A0ABW2IM54_9PROT</name>
<dbReference type="InterPro" id="IPR036291">
    <property type="entry name" value="NAD(P)-bd_dom_sf"/>
</dbReference>
<gene>
    <name evidence="4" type="primary">pseB</name>
    <name evidence="4" type="ORF">ACFQS8_10785</name>
</gene>
<comment type="similarity">
    <text evidence="1">Belongs to the polysaccharide synthase family.</text>
</comment>
<organism evidence="4 5">
    <name type="scientific">Hirschia litorea</name>
    <dbReference type="NCBI Taxonomy" id="1199156"/>
    <lineage>
        <taxon>Bacteria</taxon>
        <taxon>Pseudomonadati</taxon>
        <taxon>Pseudomonadota</taxon>
        <taxon>Alphaproteobacteria</taxon>
        <taxon>Hyphomonadales</taxon>
        <taxon>Hyphomonadaceae</taxon>
        <taxon>Hirschia</taxon>
    </lineage>
</organism>